<keyword evidence="2" id="KW-1185">Reference proteome</keyword>
<feature type="signal peptide" evidence="1">
    <location>
        <begin position="1"/>
        <end position="26"/>
    </location>
</feature>
<evidence type="ECO:0000313" key="2">
    <source>
        <dbReference type="Proteomes" id="UP000887563"/>
    </source>
</evidence>
<accession>A0A914MYY5</accession>
<protein>
    <submittedName>
        <fullName evidence="3">Secreted protein</fullName>
    </submittedName>
</protein>
<dbReference type="WBParaSite" id="Minc3s02930g32112">
    <property type="protein sequence ID" value="Minc3s02930g32112"/>
    <property type="gene ID" value="Minc3s02930g32112"/>
</dbReference>
<dbReference type="AlphaFoldDB" id="A0A914MYY5"/>
<name>A0A914MYY5_MELIC</name>
<dbReference type="Proteomes" id="UP000887563">
    <property type="component" value="Unplaced"/>
</dbReference>
<reference evidence="3" key="1">
    <citation type="submission" date="2022-11" db="UniProtKB">
        <authorList>
            <consortium name="WormBaseParasite"/>
        </authorList>
    </citation>
    <scope>IDENTIFICATION</scope>
</reference>
<evidence type="ECO:0000256" key="1">
    <source>
        <dbReference type="SAM" id="SignalP"/>
    </source>
</evidence>
<evidence type="ECO:0000313" key="3">
    <source>
        <dbReference type="WBParaSite" id="Minc3s02930g32112"/>
    </source>
</evidence>
<proteinExistence type="predicted"/>
<sequence>MTSSTTTRNSLLLLFTLISTATKTTSHSSSSLPLLKLSITAATIRINNTFARRSILSFSSPTIFTSRSTST</sequence>
<keyword evidence="1" id="KW-0732">Signal</keyword>
<organism evidence="2 3">
    <name type="scientific">Meloidogyne incognita</name>
    <name type="common">Southern root-knot nematode worm</name>
    <name type="synonym">Oxyuris incognita</name>
    <dbReference type="NCBI Taxonomy" id="6306"/>
    <lineage>
        <taxon>Eukaryota</taxon>
        <taxon>Metazoa</taxon>
        <taxon>Ecdysozoa</taxon>
        <taxon>Nematoda</taxon>
        <taxon>Chromadorea</taxon>
        <taxon>Rhabditida</taxon>
        <taxon>Tylenchina</taxon>
        <taxon>Tylenchomorpha</taxon>
        <taxon>Tylenchoidea</taxon>
        <taxon>Meloidogynidae</taxon>
        <taxon>Meloidogyninae</taxon>
        <taxon>Meloidogyne</taxon>
        <taxon>Meloidogyne incognita group</taxon>
    </lineage>
</organism>
<feature type="chain" id="PRO_5036834157" evidence="1">
    <location>
        <begin position="27"/>
        <end position="71"/>
    </location>
</feature>